<sequence>MALAKSINSRGDSGQQVILDGLGSDPSVLETNIGPAGRLFISALEKAVSVQSAAIAAYVEHLRKRRPEASPREIQETIDQHFLRLTTSSGAGAGAAATIPGIGFFLGAAAIGAESLVFLDAAAWYTLASAQLRGIDITDENRRKTLILVALLGAKGSAVVDTFVGDVGATKGVPTMTTVARFTAPKLTEMNNRLIRTALKYMTRKFRRAWFGKILPLGIGAIAGTVANRKLAKSVIANVRESLGVVPARFTDPVK</sequence>
<accession>A0A3S0B5T7</accession>
<dbReference type="RefSeq" id="WP_126119557.1">
    <property type="nucleotide sequence ID" value="NZ_RXHJ01000002.1"/>
</dbReference>
<dbReference type="Proteomes" id="UP000274907">
    <property type="component" value="Unassembled WGS sequence"/>
</dbReference>
<keyword evidence="2" id="KW-1185">Reference proteome</keyword>
<organism evidence="1 2">
    <name type="scientific">Corynebacterium hylobatis</name>
    <dbReference type="NCBI Taxonomy" id="1859290"/>
    <lineage>
        <taxon>Bacteria</taxon>
        <taxon>Bacillati</taxon>
        <taxon>Actinomycetota</taxon>
        <taxon>Actinomycetes</taxon>
        <taxon>Mycobacteriales</taxon>
        <taxon>Corynebacteriaceae</taxon>
        <taxon>Corynebacterium</taxon>
    </lineage>
</organism>
<evidence type="ECO:0008006" key="3">
    <source>
        <dbReference type="Google" id="ProtNLM"/>
    </source>
</evidence>
<dbReference type="EMBL" id="RXHJ01000002">
    <property type="protein sequence ID" value="RSZ65462.1"/>
    <property type="molecule type" value="Genomic_DNA"/>
</dbReference>
<name>A0A3S0B5T7_9CORY</name>
<dbReference type="AlphaFoldDB" id="A0A3S0B5T7"/>
<gene>
    <name evidence="1" type="ORF">EAH68_01500</name>
</gene>
<evidence type="ECO:0000313" key="1">
    <source>
        <dbReference type="EMBL" id="RSZ65462.1"/>
    </source>
</evidence>
<proteinExistence type="predicted"/>
<dbReference type="OrthoDB" id="4422408at2"/>
<protein>
    <recommendedName>
        <fullName evidence="3">EcsC family protein</fullName>
    </recommendedName>
</protein>
<reference evidence="1 2" key="1">
    <citation type="submission" date="2018-12" db="EMBL/GenBank/DDBJ databases">
        <title>YIM 101343 draft genome.</title>
        <authorList>
            <person name="Chen X."/>
        </authorList>
    </citation>
    <scope>NUCLEOTIDE SEQUENCE [LARGE SCALE GENOMIC DNA]</scope>
    <source>
        <strain evidence="1 2">YIM 101343</strain>
    </source>
</reference>
<evidence type="ECO:0000313" key="2">
    <source>
        <dbReference type="Proteomes" id="UP000274907"/>
    </source>
</evidence>
<comment type="caution">
    <text evidence="1">The sequence shown here is derived from an EMBL/GenBank/DDBJ whole genome shotgun (WGS) entry which is preliminary data.</text>
</comment>